<evidence type="ECO:0000259" key="1">
    <source>
        <dbReference type="Pfam" id="PF07734"/>
    </source>
</evidence>
<accession>A0A6P6UIC0</accession>
<evidence type="ECO:0000313" key="2">
    <source>
        <dbReference type="Proteomes" id="UP001652660"/>
    </source>
</evidence>
<name>A0A6P6UIC0_COFAR</name>
<dbReference type="Pfam" id="PF07734">
    <property type="entry name" value="FBA_1"/>
    <property type="match status" value="1"/>
</dbReference>
<gene>
    <name evidence="3" type="primary">LOC113711310</name>
</gene>
<reference evidence="3" key="2">
    <citation type="submission" date="2025-08" db="UniProtKB">
        <authorList>
            <consortium name="RefSeq"/>
        </authorList>
    </citation>
    <scope>IDENTIFICATION</scope>
    <source>
        <tissue evidence="3">Leaves</tissue>
    </source>
</reference>
<keyword evidence="2" id="KW-1185">Reference proteome</keyword>
<reference evidence="2" key="1">
    <citation type="journal article" date="2025" name="Foods">
        <title>Unveiling the Microbial Signatures of Arabica Coffee Cherries: Insights into Ripeness Specific Diversity, Functional Traits, and Implications for Quality and Safety.</title>
        <authorList>
            <consortium name="RefSeq"/>
            <person name="Tenea G.N."/>
            <person name="Cifuentes V."/>
            <person name="Reyes P."/>
            <person name="Cevallos-Vallejos M."/>
        </authorList>
    </citation>
    <scope>NUCLEOTIDE SEQUENCE [LARGE SCALE GENOMIC DNA]</scope>
</reference>
<dbReference type="AlphaFoldDB" id="A0A6P6UIC0"/>
<dbReference type="OrthoDB" id="1702120at2759"/>
<organism evidence="2 3">
    <name type="scientific">Coffea arabica</name>
    <name type="common">Arabian coffee</name>
    <dbReference type="NCBI Taxonomy" id="13443"/>
    <lineage>
        <taxon>Eukaryota</taxon>
        <taxon>Viridiplantae</taxon>
        <taxon>Streptophyta</taxon>
        <taxon>Embryophyta</taxon>
        <taxon>Tracheophyta</taxon>
        <taxon>Spermatophyta</taxon>
        <taxon>Magnoliopsida</taxon>
        <taxon>eudicotyledons</taxon>
        <taxon>Gunneridae</taxon>
        <taxon>Pentapetalae</taxon>
        <taxon>asterids</taxon>
        <taxon>lamiids</taxon>
        <taxon>Gentianales</taxon>
        <taxon>Rubiaceae</taxon>
        <taxon>Ixoroideae</taxon>
        <taxon>Gardenieae complex</taxon>
        <taxon>Bertiereae - Coffeeae clade</taxon>
        <taxon>Coffeeae</taxon>
        <taxon>Coffea</taxon>
    </lineage>
</organism>
<feature type="domain" description="F-box associated beta-propeller type 1" evidence="1">
    <location>
        <begin position="15"/>
        <end position="128"/>
    </location>
</feature>
<dbReference type="Proteomes" id="UP001652660">
    <property type="component" value="Chromosome 10e"/>
</dbReference>
<dbReference type="InterPro" id="IPR006527">
    <property type="entry name" value="F-box-assoc_dom_typ1"/>
</dbReference>
<protein>
    <submittedName>
        <fullName evidence="3">F-box protein At4g22390-like</fullName>
    </submittedName>
</protein>
<dbReference type="RefSeq" id="XP_027090274.1">
    <property type="nucleotide sequence ID" value="XM_027234473.1"/>
</dbReference>
<proteinExistence type="predicted"/>
<sequence length="201" mass="22948">MGSRIEGSRNHLSLKDWRVNYGGAFVNGKHHWAAKSRRKRGLYPANKIVSFDLVDETYGDIELPENYTVMTGSMKWSIRVLGEGYLALLWHHVQEHVNLWIMTDYGVGQSWTKMLMIPYPEDDLKCQFSRSAICAMQPVFLSINGKLLLKLGSRLVLYNLEDDSYEDCTISYNSPHVGDDLRVDIYDESLVLPDANDGQIS</sequence>
<dbReference type="GeneID" id="113711310"/>
<evidence type="ECO:0000313" key="3">
    <source>
        <dbReference type="RefSeq" id="XP_027090274.1"/>
    </source>
</evidence>